<dbReference type="Proteomes" id="UP000294200">
    <property type="component" value="Unassembled WGS sequence"/>
</dbReference>
<evidence type="ECO:0000313" key="2">
    <source>
        <dbReference type="EMBL" id="TCG09297.1"/>
    </source>
</evidence>
<evidence type="ECO:0000259" key="1">
    <source>
        <dbReference type="Pfam" id="PF11074"/>
    </source>
</evidence>
<proteinExistence type="predicted"/>
<dbReference type="Pfam" id="PF11074">
    <property type="entry name" value="DUF2779"/>
    <property type="match status" value="1"/>
</dbReference>
<evidence type="ECO:0000313" key="3">
    <source>
        <dbReference type="Proteomes" id="UP000294200"/>
    </source>
</evidence>
<dbReference type="InterPro" id="IPR021301">
    <property type="entry name" value="DUF2779"/>
</dbReference>
<gene>
    <name evidence="2" type="ORF">BZM27_06360</name>
</gene>
<keyword evidence="3" id="KW-1185">Reference proteome</keyword>
<dbReference type="EMBL" id="MWML01000014">
    <property type="protein sequence ID" value="TCG09297.1"/>
    <property type="molecule type" value="Genomic_DNA"/>
</dbReference>
<dbReference type="AlphaFoldDB" id="A0A4R0XP24"/>
<organism evidence="2 3">
    <name type="scientific">Paraburkholderia steynii</name>
    <dbReference type="NCBI Taxonomy" id="1245441"/>
    <lineage>
        <taxon>Bacteria</taxon>
        <taxon>Pseudomonadati</taxon>
        <taxon>Pseudomonadota</taxon>
        <taxon>Betaproteobacteria</taxon>
        <taxon>Burkholderiales</taxon>
        <taxon>Burkholderiaceae</taxon>
        <taxon>Paraburkholderia</taxon>
    </lineage>
</organism>
<protein>
    <recommendedName>
        <fullName evidence="1">DUF2779 domain-containing protein</fullName>
    </recommendedName>
</protein>
<name>A0A4R0XP24_9BURK</name>
<feature type="domain" description="DUF2779" evidence="1">
    <location>
        <begin position="301"/>
        <end position="424"/>
    </location>
</feature>
<comment type="caution">
    <text evidence="2">The sequence shown here is derived from an EMBL/GenBank/DDBJ whole genome shotgun (WGS) entry which is preliminary data.</text>
</comment>
<accession>A0A4R0XP24</accession>
<reference evidence="2 3" key="1">
    <citation type="submission" date="2017-02" db="EMBL/GenBank/DDBJ databases">
        <title>Paraburkholderia sophoroidis sp. nov. and Paraburkholderia steynii sp. nov. rhizobial symbionts of the fynbos legume Hypocalyptus sophoroides.</title>
        <authorList>
            <person name="Steenkamp E.T."/>
            <person name="Beukes C.W."/>
            <person name="Van Zyl E."/>
            <person name="Avontuur J."/>
            <person name="Chan W.Y."/>
            <person name="Hassen A."/>
            <person name="Palmer M."/>
            <person name="Mthombeni L."/>
            <person name="Phalane F."/>
            <person name="Sereme K."/>
            <person name="Venter S.N."/>
        </authorList>
    </citation>
    <scope>NUCLEOTIDE SEQUENCE [LARGE SCALE GENOMIC DNA]</scope>
    <source>
        <strain evidence="2 3">HC1.1ba</strain>
    </source>
</reference>
<sequence length="500" mass="55674">MRSLSKSKLMAYRQCAKRLWLEVHRPELRADSAATRASFRVGHQVGAIAQQLYDAKGEGTMIELRPGRMGEALAQTLAALDTPGPIFEAGFAIDGALSFADVMLRTGRSALSGWHMVEVKSSTDIKDYYRDDVAIQAFIAKRAGVPLESIALAHINREWEYGGDGDYNGLLVEHDVSAQAFEREDEVQTWIDAAQAVVQQPHEPAVRISRQCATPYACGFLAHCERSEPRAEHPVQWLPRVQRKALKGWIDAQPRADLKDVPDTLLNGVQRRVKTHTLSDQTFFDAAGAASDLARYALPAYFMDFETIQFAVPIWKGRRPFQQIPFQFSVHHLAEGAQLDHRSFVDLSGGDPSLAFARALVTACGDTGPVFVYNASFEAARIRELAERFGQLRTALLAIAARIVDLLPITERRYYHPAQKGSWSIKSVLPTIAPELDYGKLDGVQDGAMAMEAFREAIAPETSSQRRAEIEQQLIAYCGLDTYAMVRLWQFLAGRRDLVL</sequence>